<dbReference type="AlphaFoldDB" id="A0A1V4KHR3"/>
<dbReference type="Proteomes" id="UP000190648">
    <property type="component" value="Unassembled WGS sequence"/>
</dbReference>
<gene>
    <name evidence="2" type="ORF">AV530_004652</name>
</gene>
<organism evidence="2 3">
    <name type="scientific">Patagioenas fasciata monilis</name>
    <dbReference type="NCBI Taxonomy" id="372326"/>
    <lineage>
        <taxon>Eukaryota</taxon>
        <taxon>Metazoa</taxon>
        <taxon>Chordata</taxon>
        <taxon>Craniata</taxon>
        <taxon>Vertebrata</taxon>
        <taxon>Euteleostomi</taxon>
        <taxon>Archelosauria</taxon>
        <taxon>Archosauria</taxon>
        <taxon>Dinosauria</taxon>
        <taxon>Saurischia</taxon>
        <taxon>Theropoda</taxon>
        <taxon>Coelurosauria</taxon>
        <taxon>Aves</taxon>
        <taxon>Neognathae</taxon>
        <taxon>Neoaves</taxon>
        <taxon>Columbimorphae</taxon>
        <taxon>Columbiformes</taxon>
        <taxon>Columbidae</taxon>
        <taxon>Patagioenas</taxon>
    </lineage>
</organism>
<comment type="caution">
    <text evidence="2">The sequence shown here is derived from an EMBL/GenBank/DDBJ whole genome shotgun (WGS) entry which is preliminary data.</text>
</comment>
<protein>
    <submittedName>
        <fullName evidence="2">Uncharacterized protein</fullName>
    </submittedName>
</protein>
<name>A0A1V4KHR3_PATFA</name>
<evidence type="ECO:0000313" key="2">
    <source>
        <dbReference type="EMBL" id="OPJ83982.1"/>
    </source>
</evidence>
<evidence type="ECO:0000256" key="1">
    <source>
        <dbReference type="SAM" id="MobiDB-lite"/>
    </source>
</evidence>
<dbReference type="EMBL" id="LSYS01003090">
    <property type="protein sequence ID" value="OPJ83982.1"/>
    <property type="molecule type" value="Genomic_DNA"/>
</dbReference>
<keyword evidence="3" id="KW-1185">Reference proteome</keyword>
<evidence type="ECO:0000313" key="3">
    <source>
        <dbReference type="Proteomes" id="UP000190648"/>
    </source>
</evidence>
<reference evidence="2 3" key="1">
    <citation type="submission" date="2016-02" db="EMBL/GenBank/DDBJ databases">
        <title>Band-tailed pigeon sequencing and assembly.</title>
        <authorList>
            <person name="Soares A.E."/>
            <person name="Novak B.J."/>
            <person name="Rice E.S."/>
            <person name="O'Connell B."/>
            <person name="Chang D."/>
            <person name="Weber S."/>
            <person name="Shapiro B."/>
        </authorList>
    </citation>
    <scope>NUCLEOTIDE SEQUENCE [LARGE SCALE GENOMIC DNA]</scope>
    <source>
        <strain evidence="2">BTP2013</strain>
        <tissue evidence="2">Blood</tissue>
    </source>
</reference>
<accession>A0A1V4KHR3</accession>
<feature type="region of interest" description="Disordered" evidence="1">
    <location>
        <begin position="140"/>
        <end position="171"/>
    </location>
</feature>
<sequence>MELLCKLKCILLADSCSPHFTPGAELTPREAERGMTTGKALSLCAEPGALSHQSFAFHEEHFPCLDQAEVYGAKAKACRRIQAPLLGRTPRVIEATPGSGPARCAQAAGKLSSPRDILGTSGTAVLLTSRQERNLAPVPVPIENDTKDANRAGPGGNGSEEPEWSRWSELRKQHKKGQDKVLLIGWKIFFL</sequence>
<proteinExistence type="predicted"/>